<name>A0A6A6UJB1_9PEZI</name>
<keyword evidence="1" id="KW-0472">Membrane</keyword>
<evidence type="ECO:0000313" key="2">
    <source>
        <dbReference type="EMBL" id="KAF2672365.1"/>
    </source>
</evidence>
<feature type="transmembrane region" description="Helical" evidence="1">
    <location>
        <begin position="26"/>
        <end position="48"/>
    </location>
</feature>
<organism evidence="2 3">
    <name type="scientific">Microthyrium microscopicum</name>
    <dbReference type="NCBI Taxonomy" id="703497"/>
    <lineage>
        <taxon>Eukaryota</taxon>
        <taxon>Fungi</taxon>
        <taxon>Dikarya</taxon>
        <taxon>Ascomycota</taxon>
        <taxon>Pezizomycotina</taxon>
        <taxon>Dothideomycetes</taxon>
        <taxon>Dothideomycetes incertae sedis</taxon>
        <taxon>Microthyriales</taxon>
        <taxon>Microthyriaceae</taxon>
        <taxon>Microthyrium</taxon>
    </lineage>
</organism>
<sequence>MERRNTDQTNASHDSTLAVLCLKHNYSTACIASVAFFALLIESVLLQFSIWDPQQVSRCVG</sequence>
<dbReference type="Proteomes" id="UP000799302">
    <property type="component" value="Unassembled WGS sequence"/>
</dbReference>
<keyword evidence="1" id="KW-1133">Transmembrane helix</keyword>
<accession>A0A6A6UJB1</accession>
<dbReference type="OrthoDB" id="5418203at2759"/>
<protein>
    <submittedName>
        <fullName evidence="2">Uncharacterized protein</fullName>
    </submittedName>
</protein>
<keyword evidence="1" id="KW-0812">Transmembrane</keyword>
<evidence type="ECO:0000256" key="1">
    <source>
        <dbReference type="SAM" id="Phobius"/>
    </source>
</evidence>
<evidence type="ECO:0000313" key="3">
    <source>
        <dbReference type="Proteomes" id="UP000799302"/>
    </source>
</evidence>
<dbReference type="AlphaFoldDB" id="A0A6A6UJB1"/>
<keyword evidence="3" id="KW-1185">Reference proteome</keyword>
<dbReference type="EMBL" id="MU004232">
    <property type="protein sequence ID" value="KAF2672365.1"/>
    <property type="molecule type" value="Genomic_DNA"/>
</dbReference>
<reference evidence="2" key="1">
    <citation type="journal article" date="2020" name="Stud. Mycol.">
        <title>101 Dothideomycetes genomes: a test case for predicting lifestyles and emergence of pathogens.</title>
        <authorList>
            <person name="Haridas S."/>
            <person name="Albert R."/>
            <person name="Binder M."/>
            <person name="Bloem J."/>
            <person name="Labutti K."/>
            <person name="Salamov A."/>
            <person name="Andreopoulos B."/>
            <person name="Baker S."/>
            <person name="Barry K."/>
            <person name="Bills G."/>
            <person name="Bluhm B."/>
            <person name="Cannon C."/>
            <person name="Castanera R."/>
            <person name="Culley D."/>
            <person name="Daum C."/>
            <person name="Ezra D."/>
            <person name="Gonzalez J."/>
            <person name="Henrissat B."/>
            <person name="Kuo A."/>
            <person name="Liang C."/>
            <person name="Lipzen A."/>
            <person name="Lutzoni F."/>
            <person name="Magnuson J."/>
            <person name="Mondo S."/>
            <person name="Nolan M."/>
            <person name="Ohm R."/>
            <person name="Pangilinan J."/>
            <person name="Park H.-J."/>
            <person name="Ramirez L."/>
            <person name="Alfaro M."/>
            <person name="Sun H."/>
            <person name="Tritt A."/>
            <person name="Yoshinaga Y."/>
            <person name="Zwiers L.-H."/>
            <person name="Turgeon B."/>
            <person name="Goodwin S."/>
            <person name="Spatafora J."/>
            <person name="Crous P."/>
            <person name="Grigoriev I."/>
        </authorList>
    </citation>
    <scope>NUCLEOTIDE SEQUENCE</scope>
    <source>
        <strain evidence="2">CBS 115976</strain>
    </source>
</reference>
<proteinExistence type="predicted"/>
<gene>
    <name evidence="2" type="ORF">BT63DRAFT_194642</name>
</gene>